<dbReference type="RefSeq" id="WP_049725002.1">
    <property type="nucleotide sequence ID" value="NZ_CP012154.1"/>
</dbReference>
<dbReference type="KEGG" id="wma:WM2015_983"/>
<gene>
    <name evidence="1" type="ORF">WM2015_983</name>
</gene>
<sequence length="167" mass="18717">MQPISPLRPRFRRLGASLLLALVCLALVTACGSQPRRVEGEPPVLTLDGMRLAADALLVSVRIANVNDEDLRLGALRLELTLDELEPVRSERLMSAPSVAPRSRELLEFEFAADPDVRRALGELGRRELNNLSWELILIKSDERSDEDWARQQGFLHAVPGQADRFR</sequence>
<dbReference type="AlphaFoldDB" id="A0A0K0XUR1"/>
<organism evidence="1 2">
    <name type="scientific">Wenzhouxiangella marina</name>
    <dbReference type="NCBI Taxonomy" id="1579979"/>
    <lineage>
        <taxon>Bacteria</taxon>
        <taxon>Pseudomonadati</taxon>
        <taxon>Pseudomonadota</taxon>
        <taxon>Gammaproteobacteria</taxon>
        <taxon>Chromatiales</taxon>
        <taxon>Wenzhouxiangellaceae</taxon>
        <taxon>Wenzhouxiangella</taxon>
    </lineage>
</organism>
<keyword evidence="2" id="KW-1185">Reference proteome</keyword>
<name>A0A0K0XUR1_9GAMM</name>
<dbReference type="OrthoDB" id="9941455at2"/>
<evidence type="ECO:0000313" key="2">
    <source>
        <dbReference type="Proteomes" id="UP000066624"/>
    </source>
</evidence>
<accession>A0A0K0XUR1</accession>
<proteinExistence type="predicted"/>
<protein>
    <submittedName>
        <fullName evidence="1">Uncharacterized protein</fullName>
    </submittedName>
</protein>
<reference evidence="1 2" key="1">
    <citation type="submission" date="2015-07" db="EMBL/GenBank/DDBJ databases">
        <authorList>
            <person name="Noorani M."/>
        </authorList>
    </citation>
    <scope>NUCLEOTIDE SEQUENCE [LARGE SCALE GENOMIC DNA]</scope>
    <source>
        <strain evidence="1 2">KCTC 42284</strain>
    </source>
</reference>
<dbReference type="Proteomes" id="UP000066624">
    <property type="component" value="Chromosome"/>
</dbReference>
<dbReference type="EMBL" id="CP012154">
    <property type="protein sequence ID" value="AKS41362.1"/>
    <property type="molecule type" value="Genomic_DNA"/>
</dbReference>
<dbReference type="STRING" id="1579979.WM2015_983"/>
<evidence type="ECO:0000313" key="1">
    <source>
        <dbReference type="EMBL" id="AKS41362.1"/>
    </source>
</evidence>